<evidence type="ECO:0000256" key="1">
    <source>
        <dbReference type="SAM" id="Phobius"/>
    </source>
</evidence>
<feature type="transmembrane region" description="Helical" evidence="1">
    <location>
        <begin position="77"/>
        <end position="98"/>
    </location>
</feature>
<feature type="transmembrane region" description="Helical" evidence="1">
    <location>
        <begin position="273"/>
        <end position="298"/>
    </location>
</feature>
<comment type="caution">
    <text evidence="3">The sequence shown here is derived from an EMBL/GenBank/DDBJ whole genome shotgun (WGS) entry which is preliminary data.</text>
</comment>
<keyword evidence="1" id="KW-0812">Transmembrane</keyword>
<keyword evidence="1" id="KW-0472">Membrane</keyword>
<feature type="transmembrane region" description="Helical" evidence="1">
    <location>
        <begin position="118"/>
        <end position="141"/>
    </location>
</feature>
<evidence type="ECO:0000313" key="3">
    <source>
        <dbReference type="EMBL" id="KIL47606.1"/>
    </source>
</evidence>
<name>A0A0C2VT45_9BACL</name>
<keyword evidence="1" id="KW-1133">Transmembrane helix</keyword>
<proteinExistence type="predicted"/>
<reference evidence="3 4" key="1">
    <citation type="submission" date="2015-01" db="EMBL/GenBank/DDBJ databases">
        <title>Jeotgalibacillus campisalis genome sequencing.</title>
        <authorList>
            <person name="Goh K.M."/>
            <person name="Chan K.-G."/>
            <person name="Yaakop A.S."/>
            <person name="Ee R."/>
            <person name="Gan H.M."/>
            <person name="Chan C.S."/>
        </authorList>
    </citation>
    <scope>NUCLEOTIDE SEQUENCE [LARGE SCALE GENOMIC DNA]</scope>
    <source>
        <strain evidence="3 4">SF-57</strain>
    </source>
</reference>
<accession>A0A0C2VT45</accession>
<feature type="transmembrane region" description="Helical" evidence="1">
    <location>
        <begin position="357"/>
        <end position="380"/>
    </location>
</feature>
<feature type="transmembrane region" description="Helical" evidence="1">
    <location>
        <begin position="205"/>
        <end position="227"/>
    </location>
</feature>
<dbReference type="Proteomes" id="UP000031972">
    <property type="component" value="Unassembled WGS sequence"/>
</dbReference>
<dbReference type="RefSeq" id="WP_041057266.1">
    <property type="nucleotide sequence ID" value="NZ_JXRR01000014.1"/>
</dbReference>
<feature type="transmembrane region" description="Helical" evidence="1">
    <location>
        <begin position="248"/>
        <end position="267"/>
    </location>
</feature>
<feature type="transmembrane region" description="Helical" evidence="1">
    <location>
        <begin position="148"/>
        <end position="169"/>
    </location>
</feature>
<dbReference type="PATRIC" id="fig|220754.4.peg.1792"/>
<gene>
    <name evidence="3" type="ORF">KR50_17730</name>
</gene>
<feature type="domain" description="Nucleoside transporter/FeoB GTPase Gate" evidence="2">
    <location>
        <begin position="42"/>
        <end position="136"/>
    </location>
</feature>
<feature type="transmembrane region" description="Helical" evidence="1">
    <location>
        <begin position="310"/>
        <end position="328"/>
    </location>
</feature>
<keyword evidence="4" id="KW-1185">Reference proteome</keyword>
<dbReference type="InterPro" id="IPR011642">
    <property type="entry name" value="Gate_dom"/>
</dbReference>
<sequence>MKQRLYPHLFSAGIFFCLLGLIVHPQASLDASIKGLELWWTIIFPSLLPFFILADLLPQSNWMSSIGRMVQPVMKPLFNVSGKGAMVLLLGFTSGFPVGAKLSVKLYNQGELSFSDAQRLVCFTNGASPIFILGAVSAGLLHTPKAGILLLTAHYAGNFIIGIFAGRMIKETKGLKNTVLKTEHKSSLSFGSALQSAVAASVQQLMVIGGLIILFSVISSVAVKFHLFEIPAFILKELSLSAGISADWVSGFLLGILEISNGAATVAGDEKNLLVSCLAVLAIISFGGFCIHAQIIACIHQSPIKYKPFLLARIAHLILSPIIFLILIKGMNHSVSWLPSMSEQVIASPVKNQPFLLLNWFIEFGPVISIGAILLAAIVIMRQLNKPYKKTWR</sequence>
<evidence type="ECO:0000313" key="4">
    <source>
        <dbReference type="Proteomes" id="UP000031972"/>
    </source>
</evidence>
<dbReference type="Pfam" id="PF07670">
    <property type="entry name" value="Gate"/>
    <property type="match status" value="1"/>
</dbReference>
<feature type="transmembrane region" description="Helical" evidence="1">
    <location>
        <begin position="38"/>
        <end position="57"/>
    </location>
</feature>
<evidence type="ECO:0000259" key="2">
    <source>
        <dbReference type="Pfam" id="PF07670"/>
    </source>
</evidence>
<dbReference type="EMBL" id="JXRR01000014">
    <property type="protein sequence ID" value="KIL47606.1"/>
    <property type="molecule type" value="Genomic_DNA"/>
</dbReference>
<protein>
    <recommendedName>
        <fullName evidence="2">Nucleoside transporter/FeoB GTPase Gate domain-containing protein</fullName>
    </recommendedName>
</protein>
<dbReference type="OrthoDB" id="1645614at2"/>
<dbReference type="AlphaFoldDB" id="A0A0C2VT45"/>
<organism evidence="3 4">
    <name type="scientific">Jeotgalibacillus campisalis</name>
    <dbReference type="NCBI Taxonomy" id="220754"/>
    <lineage>
        <taxon>Bacteria</taxon>
        <taxon>Bacillati</taxon>
        <taxon>Bacillota</taxon>
        <taxon>Bacilli</taxon>
        <taxon>Bacillales</taxon>
        <taxon>Caryophanaceae</taxon>
        <taxon>Jeotgalibacillus</taxon>
    </lineage>
</organism>